<organism evidence="3 4">
    <name type="scientific">Roseibium aestuarii</name>
    <dbReference type="NCBI Taxonomy" id="2600299"/>
    <lineage>
        <taxon>Bacteria</taxon>
        <taxon>Pseudomonadati</taxon>
        <taxon>Pseudomonadota</taxon>
        <taxon>Alphaproteobacteria</taxon>
        <taxon>Hyphomicrobiales</taxon>
        <taxon>Stappiaceae</taxon>
        <taxon>Roseibium</taxon>
    </lineage>
</organism>
<proteinExistence type="predicted"/>
<keyword evidence="4" id="KW-1185">Reference proteome</keyword>
<sequence length="258" mass="27312">MKYARLLVLGVALGAGLIAARLVMNTGTPAPQQSMLPDAAEVTREEVLVAARDIALGTKLSSADLKWAPWPVEAVPKGAVTKTRSPKGRESYVGQLAKAQIYDGDPIRVERLVDTDQGFMAAMLPKGKRAIAVGVEAETTAGGFILPGDKVDLILTRSGRESGGSVRSETILENIRVLAIDTVTAGEKEQKTLAPKRTATLELTPQQAEVVAQAQKLGTIDLALRSVEDSSDNEAPEPQRKGGVNMVKYGVTTQATGQ</sequence>
<gene>
    <name evidence="3" type="primary">cpaB</name>
    <name evidence="3" type="ORF">ACFSC7_08135</name>
</gene>
<protein>
    <submittedName>
        <fullName evidence="3">Flp pilus assembly protein CpaB</fullName>
    </submittedName>
</protein>
<feature type="region of interest" description="Disordered" evidence="1">
    <location>
        <begin position="227"/>
        <end position="258"/>
    </location>
</feature>
<name>A0ABW4JXR2_9HYPH</name>
<feature type="domain" description="SAF" evidence="2">
    <location>
        <begin position="45"/>
        <end position="113"/>
    </location>
</feature>
<evidence type="ECO:0000259" key="2">
    <source>
        <dbReference type="SMART" id="SM00858"/>
    </source>
</evidence>
<dbReference type="CDD" id="cd11614">
    <property type="entry name" value="SAF_CpaB_FlgA_like"/>
    <property type="match status" value="1"/>
</dbReference>
<dbReference type="EMBL" id="JBHUFA010000001">
    <property type="protein sequence ID" value="MFD1695483.1"/>
    <property type="molecule type" value="Genomic_DNA"/>
</dbReference>
<comment type="caution">
    <text evidence="3">The sequence shown here is derived from an EMBL/GenBank/DDBJ whole genome shotgun (WGS) entry which is preliminary data.</text>
</comment>
<dbReference type="Proteomes" id="UP001597327">
    <property type="component" value="Unassembled WGS sequence"/>
</dbReference>
<dbReference type="SMART" id="SM00858">
    <property type="entry name" value="SAF"/>
    <property type="match status" value="1"/>
</dbReference>
<dbReference type="NCBIfam" id="TIGR03177">
    <property type="entry name" value="pilus_cpaB"/>
    <property type="match status" value="1"/>
</dbReference>
<evidence type="ECO:0000313" key="4">
    <source>
        <dbReference type="Proteomes" id="UP001597327"/>
    </source>
</evidence>
<accession>A0ABW4JXR2</accession>
<reference evidence="4" key="1">
    <citation type="journal article" date="2019" name="Int. J. Syst. Evol. Microbiol.">
        <title>The Global Catalogue of Microorganisms (GCM) 10K type strain sequencing project: providing services to taxonomists for standard genome sequencing and annotation.</title>
        <authorList>
            <consortium name="The Broad Institute Genomics Platform"/>
            <consortium name="The Broad Institute Genome Sequencing Center for Infectious Disease"/>
            <person name="Wu L."/>
            <person name="Ma J."/>
        </authorList>
    </citation>
    <scope>NUCLEOTIDE SEQUENCE [LARGE SCALE GENOMIC DNA]</scope>
    <source>
        <strain evidence="4">JCM 3369</strain>
    </source>
</reference>
<dbReference type="Pfam" id="PF16976">
    <property type="entry name" value="RcpC"/>
    <property type="match status" value="1"/>
</dbReference>
<evidence type="ECO:0000313" key="3">
    <source>
        <dbReference type="EMBL" id="MFD1695483.1"/>
    </source>
</evidence>
<evidence type="ECO:0000256" key="1">
    <source>
        <dbReference type="SAM" id="MobiDB-lite"/>
    </source>
</evidence>
<dbReference type="RefSeq" id="WP_149890784.1">
    <property type="nucleotide sequence ID" value="NZ_JBHUFA010000001.1"/>
</dbReference>
<dbReference type="InterPro" id="IPR031571">
    <property type="entry name" value="RcpC_dom"/>
</dbReference>
<dbReference type="InterPro" id="IPR017592">
    <property type="entry name" value="Pilus_assmbl_Flp-typ_CpaB"/>
</dbReference>
<dbReference type="InterPro" id="IPR013974">
    <property type="entry name" value="SAF"/>
</dbReference>
<dbReference type="Pfam" id="PF08666">
    <property type="entry name" value="SAF"/>
    <property type="match status" value="1"/>
</dbReference>